<keyword evidence="16" id="KW-1185">Reference proteome</keyword>
<evidence type="ECO:0000256" key="8">
    <source>
        <dbReference type="ARBA" id="ARBA00022597"/>
    </source>
</evidence>
<dbReference type="PRINTS" id="PR01736">
    <property type="entry name" value="PHPHTRNFRASE"/>
</dbReference>
<keyword evidence="10" id="KW-0598">Phosphotransferase system</keyword>
<comment type="subcellular location">
    <subcellularLocation>
        <location evidence="3">Cytoplasm</location>
    </subcellularLocation>
</comment>
<dbReference type="InterPro" id="IPR006318">
    <property type="entry name" value="PTS_EI-like"/>
</dbReference>
<dbReference type="NCBIfam" id="TIGR01417">
    <property type="entry name" value="PTS_I_fam"/>
    <property type="match status" value="1"/>
</dbReference>
<dbReference type="STRING" id="580166.AUP43_15730"/>
<protein>
    <recommendedName>
        <fullName evidence="5">phosphoenolpyruvate--protein phosphotransferase</fullName>
        <ecNumber evidence="5">2.7.3.9</ecNumber>
    </recommendedName>
</protein>
<dbReference type="Gene3D" id="1.10.274.10">
    <property type="entry name" value="PtsI, HPr-binding domain"/>
    <property type="match status" value="1"/>
</dbReference>
<evidence type="ECO:0000256" key="11">
    <source>
        <dbReference type="ARBA" id="ARBA00022723"/>
    </source>
</evidence>
<evidence type="ECO:0000259" key="14">
    <source>
        <dbReference type="SMART" id="SM00065"/>
    </source>
</evidence>
<comment type="similarity">
    <text evidence="4">Belongs to the PEP-utilizing enzyme family.</text>
</comment>
<dbReference type="GO" id="GO:0046872">
    <property type="term" value="F:metal ion binding"/>
    <property type="evidence" value="ECO:0007669"/>
    <property type="project" value="UniProtKB-KW"/>
</dbReference>
<evidence type="ECO:0000256" key="6">
    <source>
        <dbReference type="ARBA" id="ARBA00022448"/>
    </source>
</evidence>
<dbReference type="SUPFAM" id="SSF47831">
    <property type="entry name" value="Enzyme I of the PEP:sugar phosphotransferase system HPr-binding (sub)domain"/>
    <property type="match status" value="1"/>
</dbReference>
<dbReference type="EC" id="2.7.3.9" evidence="5"/>
<dbReference type="InterPro" id="IPR008279">
    <property type="entry name" value="PEP-util_enz_mobile_dom"/>
</dbReference>
<dbReference type="SUPFAM" id="SSF52009">
    <property type="entry name" value="Phosphohistidine domain"/>
    <property type="match status" value="1"/>
</dbReference>
<dbReference type="Pfam" id="PF05524">
    <property type="entry name" value="PEP-utilisers_N"/>
    <property type="match status" value="1"/>
</dbReference>
<accession>A0A154WGK1</accession>
<sequence length="755" mass="82447">MSAATFRPQPRQMLKRLRDVMAGPGSAQERLDQVVKVIAADMVAEVCSVYIKRAGEMLELFATEGLKSESVHQTRLRIGEGLVGDIGAHARALALADAQAHPQFAYRPETGEEAYASLMGVPILRSGRVLGVLVVQNKTRRQYSEEEIEHLETIAMVLAELVATGELIKPTEMLSTEGNAMLPSRLEGVRINGGLGIGHAVLHQRQVIIRRVVAEDADEEILRFREALAGMQSAIDRMIDAVDRDGAGEHRDILETYRMFAEDRGWIGRIAEAIKTGLTAEAAVQKVQNDTRARMAQVTDAYLRERLLDLDDLAARLLQHLSGDVDLLVDLPPADAVLIARSMGPAELLDYERGTLRALVLEEGSPTSHVAIVAKALDIPVVGRVSGILSKVEAGDQVIVDGDNGIVMVRPGDDVMDHFATAMVARQERQQAFAALRHLPAETRDGNHVSLLLNAGMLADLTHVEETGASGVGLYRTEIPFMIRSAYPDLPSQIDIYQRVIDRLGDRPVVFRTLDVGGDKRLPYFTYDDDENPAMGWRAIRISLDRPAMLRHQLRAMIRAAAGRPLSIMFPMVSEVAELDSALAVLAMEVARESARGASLPSPLSVGVMIEVPALCWQIDQVLERVDFLSVGSNDLMQFLFASDRGSPLLADRYDTLAPAMMKLLQLLVQKADAAGKPITVCGEMAGRPLEAMALLALGYRRLSMTPAAIGPIKTMVRSLDVAAISPYVCSLIESTDHSLRHKLRSLAKDHGVIV</sequence>
<comment type="catalytic activity">
    <reaction evidence="1">
        <text>L-histidyl-[protein] + phosphoenolpyruvate = N(pros)-phospho-L-histidyl-[protein] + pyruvate</text>
        <dbReference type="Rhea" id="RHEA:23880"/>
        <dbReference type="Rhea" id="RHEA-COMP:9745"/>
        <dbReference type="Rhea" id="RHEA-COMP:9746"/>
        <dbReference type="ChEBI" id="CHEBI:15361"/>
        <dbReference type="ChEBI" id="CHEBI:29979"/>
        <dbReference type="ChEBI" id="CHEBI:58702"/>
        <dbReference type="ChEBI" id="CHEBI:64837"/>
        <dbReference type="EC" id="2.7.3.9"/>
    </reaction>
</comment>
<dbReference type="Gene3D" id="3.50.30.10">
    <property type="entry name" value="Phosphohistidine domain"/>
    <property type="match status" value="1"/>
</dbReference>
<keyword evidence="9" id="KW-0808">Transferase</keyword>
<dbReference type="InterPro" id="IPR015813">
    <property type="entry name" value="Pyrv/PenolPyrv_kinase-like_dom"/>
</dbReference>
<feature type="domain" description="GAF" evidence="14">
    <location>
        <begin position="26"/>
        <end position="172"/>
    </location>
</feature>
<evidence type="ECO:0000313" key="15">
    <source>
        <dbReference type="EMBL" id="KZD12654.1"/>
    </source>
</evidence>
<gene>
    <name evidence="15" type="ORF">AUP43_15730</name>
</gene>
<evidence type="ECO:0000313" key="16">
    <source>
        <dbReference type="Proteomes" id="UP000076400"/>
    </source>
</evidence>
<dbReference type="InterPro" id="IPR003018">
    <property type="entry name" value="GAF"/>
</dbReference>
<evidence type="ECO:0000256" key="1">
    <source>
        <dbReference type="ARBA" id="ARBA00000683"/>
    </source>
</evidence>
<keyword evidence="8" id="KW-0762">Sugar transport</keyword>
<comment type="cofactor">
    <cofactor evidence="2">
        <name>Mg(2+)</name>
        <dbReference type="ChEBI" id="CHEBI:18420"/>
    </cofactor>
</comment>
<dbReference type="Pfam" id="PF01590">
    <property type="entry name" value="GAF"/>
    <property type="match status" value="1"/>
</dbReference>
<evidence type="ECO:0000256" key="7">
    <source>
        <dbReference type="ARBA" id="ARBA00022490"/>
    </source>
</evidence>
<name>A0A154WGK1_9PROT</name>
<dbReference type="AlphaFoldDB" id="A0A154WGK1"/>
<evidence type="ECO:0000256" key="4">
    <source>
        <dbReference type="ARBA" id="ARBA00007837"/>
    </source>
</evidence>
<organism evidence="15 16">
    <name type="scientific">Oceanibaculum pacificum</name>
    <dbReference type="NCBI Taxonomy" id="580166"/>
    <lineage>
        <taxon>Bacteria</taxon>
        <taxon>Pseudomonadati</taxon>
        <taxon>Pseudomonadota</taxon>
        <taxon>Alphaproteobacteria</taxon>
        <taxon>Rhodospirillales</taxon>
        <taxon>Oceanibaculaceae</taxon>
        <taxon>Oceanibaculum</taxon>
    </lineage>
</organism>
<proteinExistence type="inferred from homology"/>
<evidence type="ECO:0000256" key="12">
    <source>
        <dbReference type="ARBA" id="ARBA00022777"/>
    </source>
</evidence>
<evidence type="ECO:0000256" key="3">
    <source>
        <dbReference type="ARBA" id="ARBA00004496"/>
    </source>
</evidence>
<dbReference type="InterPro" id="IPR029016">
    <property type="entry name" value="GAF-like_dom_sf"/>
</dbReference>
<reference evidence="15" key="1">
    <citation type="submission" date="2015-12" db="EMBL/GenBank/DDBJ databases">
        <title>Genome sequence of Oceanibaculum pacificum MCCC 1A02656.</title>
        <authorList>
            <person name="Lu L."/>
            <person name="Lai Q."/>
            <person name="Shao Z."/>
            <person name="Qian P."/>
        </authorList>
    </citation>
    <scope>NUCLEOTIDE SEQUENCE [LARGE SCALE GENOMIC DNA]</scope>
    <source>
        <strain evidence="15">MCCC 1A02656</strain>
    </source>
</reference>
<keyword evidence="12" id="KW-0418">Kinase</keyword>
<keyword evidence="11" id="KW-0479">Metal-binding</keyword>
<dbReference type="InterPro" id="IPR040442">
    <property type="entry name" value="Pyrv_kinase-like_dom_sf"/>
</dbReference>
<dbReference type="GO" id="GO:0005737">
    <property type="term" value="C:cytoplasm"/>
    <property type="evidence" value="ECO:0007669"/>
    <property type="project" value="UniProtKB-SubCell"/>
</dbReference>
<dbReference type="InterPro" id="IPR008731">
    <property type="entry name" value="PTS_EIN"/>
</dbReference>
<dbReference type="SUPFAM" id="SSF51621">
    <property type="entry name" value="Phosphoenolpyruvate/pyruvate domain"/>
    <property type="match status" value="1"/>
</dbReference>
<dbReference type="InterPro" id="IPR036637">
    <property type="entry name" value="Phosphohistidine_dom_sf"/>
</dbReference>
<dbReference type="InterPro" id="IPR036618">
    <property type="entry name" value="PtsI_HPr-bd_sf"/>
</dbReference>
<comment type="caution">
    <text evidence="15">The sequence shown here is derived from an EMBL/GenBank/DDBJ whole genome shotgun (WGS) entry which is preliminary data.</text>
</comment>
<evidence type="ECO:0000256" key="5">
    <source>
        <dbReference type="ARBA" id="ARBA00012232"/>
    </source>
</evidence>
<dbReference type="SMART" id="SM00065">
    <property type="entry name" value="GAF"/>
    <property type="match status" value="1"/>
</dbReference>
<dbReference type="InterPro" id="IPR000121">
    <property type="entry name" value="PEP_util_C"/>
</dbReference>
<dbReference type="EMBL" id="LPXN01000009">
    <property type="protein sequence ID" value="KZD12654.1"/>
    <property type="molecule type" value="Genomic_DNA"/>
</dbReference>
<dbReference type="RefSeq" id="WP_067551670.1">
    <property type="nucleotide sequence ID" value="NZ_LPXN01000009.1"/>
</dbReference>
<evidence type="ECO:0000256" key="2">
    <source>
        <dbReference type="ARBA" id="ARBA00001946"/>
    </source>
</evidence>
<evidence type="ECO:0000256" key="9">
    <source>
        <dbReference type="ARBA" id="ARBA00022679"/>
    </source>
</evidence>
<dbReference type="GO" id="GO:0016301">
    <property type="term" value="F:kinase activity"/>
    <property type="evidence" value="ECO:0007669"/>
    <property type="project" value="UniProtKB-KW"/>
</dbReference>
<dbReference type="SUPFAM" id="SSF55781">
    <property type="entry name" value="GAF domain-like"/>
    <property type="match status" value="1"/>
</dbReference>
<evidence type="ECO:0000256" key="10">
    <source>
        <dbReference type="ARBA" id="ARBA00022683"/>
    </source>
</evidence>
<dbReference type="Gene3D" id="3.20.20.60">
    <property type="entry name" value="Phosphoenolpyruvate-binding domains"/>
    <property type="match status" value="1"/>
</dbReference>
<keyword evidence="6" id="KW-0813">Transport</keyword>
<dbReference type="InterPro" id="IPR050499">
    <property type="entry name" value="PEP-utilizing_PTS_enzyme"/>
</dbReference>
<dbReference type="PANTHER" id="PTHR46244:SF6">
    <property type="entry name" value="PHOSPHOENOLPYRUVATE-PROTEIN PHOSPHOTRANSFERASE"/>
    <property type="match status" value="1"/>
</dbReference>
<dbReference type="GO" id="GO:0008965">
    <property type="term" value="F:phosphoenolpyruvate-protein phosphotransferase activity"/>
    <property type="evidence" value="ECO:0007669"/>
    <property type="project" value="UniProtKB-EC"/>
</dbReference>
<keyword evidence="13" id="KW-0460">Magnesium</keyword>
<dbReference type="Gene3D" id="3.30.450.40">
    <property type="match status" value="1"/>
</dbReference>
<evidence type="ECO:0000256" key="13">
    <source>
        <dbReference type="ARBA" id="ARBA00022842"/>
    </source>
</evidence>
<dbReference type="Pfam" id="PF00391">
    <property type="entry name" value="PEP-utilizers"/>
    <property type="match status" value="1"/>
</dbReference>
<dbReference type="Proteomes" id="UP000076400">
    <property type="component" value="Unassembled WGS sequence"/>
</dbReference>
<dbReference type="Pfam" id="PF02896">
    <property type="entry name" value="PEP-utilizers_C"/>
    <property type="match status" value="1"/>
</dbReference>
<dbReference type="InterPro" id="IPR023151">
    <property type="entry name" value="PEP_util_CS"/>
</dbReference>
<keyword evidence="7" id="KW-0963">Cytoplasm</keyword>
<dbReference type="PANTHER" id="PTHR46244">
    <property type="entry name" value="PHOSPHOENOLPYRUVATE-PROTEIN PHOSPHOTRANSFERASE"/>
    <property type="match status" value="1"/>
</dbReference>
<dbReference type="GO" id="GO:0009401">
    <property type="term" value="P:phosphoenolpyruvate-dependent sugar phosphotransferase system"/>
    <property type="evidence" value="ECO:0007669"/>
    <property type="project" value="UniProtKB-KW"/>
</dbReference>
<dbReference type="PROSITE" id="PS00742">
    <property type="entry name" value="PEP_ENZYMES_2"/>
    <property type="match status" value="1"/>
</dbReference>